<gene>
    <name evidence="1" type="ORF">SAMN05661109_01836</name>
</gene>
<dbReference type="AlphaFoldDB" id="A0A1H9UJR6"/>
<organism evidence="1 2">
    <name type="scientific">Corynebacterium cystitidis DSM 20524</name>
    <dbReference type="NCBI Taxonomy" id="1121357"/>
    <lineage>
        <taxon>Bacteria</taxon>
        <taxon>Bacillati</taxon>
        <taxon>Actinomycetota</taxon>
        <taxon>Actinomycetes</taxon>
        <taxon>Mycobacteriales</taxon>
        <taxon>Corynebacteriaceae</taxon>
        <taxon>Corynebacterium</taxon>
    </lineage>
</organism>
<dbReference type="RefSeq" id="WP_092259392.1">
    <property type="nucleotide sequence ID" value="NZ_CP047199.1"/>
</dbReference>
<dbReference type="STRING" id="1121357.SAMN05661109_01836"/>
<sequence>MPELSALLNEQKRPQIVAELNTVVNDTVSSTSGLTGMALKGGLGAASKMDSNFVEKGINRLLPDLLGELQPHWAKYSESGTSNFGAYLAANEDHVINGILKLADDNVSKAPAALQKVYNGLRGKAAGIISPALPKVGAAIEKHMA</sequence>
<reference evidence="2" key="1">
    <citation type="submission" date="2016-10" db="EMBL/GenBank/DDBJ databases">
        <authorList>
            <person name="Varghese N."/>
            <person name="Submissions S."/>
        </authorList>
    </citation>
    <scope>NUCLEOTIDE SEQUENCE [LARGE SCALE GENOMIC DNA]</scope>
    <source>
        <strain evidence="2">DSM 20524</strain>
    </source>
</reference>
<dbReference type="Pfam" id="PF21893">
    <property type="entry name" value="DUF6918"/>
    <property type="match status" value="1"/>
</dbReference>
<accession>A0A1H9UJR6</accession>
<dbReference type="InterPro" id="IPR054211">
    <property type="entry name" value="DUF6918"/>
</dbReference>
<proteinExistence type="predicted"/>
<evidence type="ECO:0000313" key="2">
    <source>
        <dbReference type="Proteomes" id="UP000198929"/>
    </source>
</evidence>
<keyword evidence="2" id="KW-1185">Reference proteome</keyword>
<evidence type="ECO:0000313" key="1">
    <source>
        <dbReference type="EMBL" id="SES09695.1"/>
    </source>
</evidence>
<protein>
    <submittedName>
        <fullName evidence="1">Uncharacterized protein</fullName>
    </submittedName>
</protein>
<dbReference type="EMBL" id="FOGQ01000008">
    <property type="protein sequence ID" value="SES09695.1"/>
    <property type="molecule type" value="Genomic_DNA"/>
</dbReference>
<dbReference type="Proteomes" id="UP000198929">
    <property type="component" value="Unassembled WGS sequence"/>
</dbReference>
<name>A0A1H9UJR6_9CORY</name>